<dbReference type="InterPro" id="IPR051818">
    <property type="entry name" value="TPP_dependent_decarboxylase"/>
</dbReference>
<dbReference type="AlphaFoldDB" id="A0A0R0DNN3"/>
<dbReference type="InterPro" id="IPR012001">
    <property type="entry name" value="Thiamin_PyroP_enz_TPP-bd_dom"/>
</dbReference>
<dbReference type="STRING" id="659018.ABB34_12145"/>
<dbReference type="PATRIC" id="fig|659018.3.peg.2565"/>
<dbReference type="GO" id="GO:0030976">
    <property type="term" value="F:thiamine pyrophosphate binding"/>
    <property type="evidence" value="ECO:0007669"/>
    <property type="project" value="InterPro"/>
</dbReference>
<dbReference type="RefSeq" id="WP_057641588.1">
    <property type="nucleotide sequence ID" value="NZ_LDJP01000072.1"/>
</dbReference>
<evidence type="ECO:0000256" key="2">
    <source>
        <dbReference type="ARBA" id="ARBA00023052"/>
    </source>
</evidence>
<dbReference type="InterPro" id="IPR029061">
    <property type="entry name" value="THDP-binding"/>
</dbReference>
<keyword evidence="7" id="KW-1185">Reference proteome</keyword>
<dbReference type="Proteomes" id="UP000050940">
    <property type="component" value="Unassembled WGS sequence"/>
</dbReference>
<dbReference type="GO" id="GO:0000287">
    <property type="term" value="F:magnesium ion binding"/>
    <property type="evidence" value="ECO:0007669"/>
    <property type="project" value="InterPro"/>
</dbReference>
<dbReference type="PANTHER" id="PTHR42818">
    <property type="entry name" value="SULFOPYRUVATE DECARBOXYLASE SUBUNIT ALPHA"/>
    <property type="match status" value="1"/>
</dbReference>
<accession>A0A0R0DNN3</accession>
<dbReference type="CDD" id="cd03371">
    <property type="entry name" value="TPP_PpyrDC"/>
    <property type="match status" value="1"/>
</dbReference>
<organism evidence="6 7">
    <name type="scientific">Stenotrophomonas daejeonensis</name>
    <dbReference type="NCBI Taxonomy" id="659018"/>
    <lineage>
        <taxon>Bacteria</taxon>
        <taxon>Pseudomonadati</taxon>
        <taxon>Pseudomonadota</taxon>
        <taxon>Gammaproteobacteria</taxon>
        <taxon>Lysobacterales</taxon>
        <taxon>Lysobacteraceae</taxon>
        <taxon>Stenotrophomonas</taxon>
    </lineage>
</organism>
<keyword evidence="1" id="KW-0210">Decarboxylase</keyword>
<protein>
    <submittedName>
        <fullName evidence="6">Phosphoenolpyruvate decarboxylase</fullName>
    </submittedName>
</protein>
<dbReference type="InterPro" id="IPR000399">
    <property type="entry name" value="TPP-bd_CS"/>
</dbReference>
<dbReference type="InterPro" id="IPR011766">
    <property type="entry name" value="TPP_enzyme_TPP-bd"/>
</dbReference>
<dbReference type="GO" id="GO:0032923">
    <property type="term" value="P:organic phosphonate biosynthetic process"/>
    <property type="evidence" value="ECO:0007669"/>
    <property type="project" value="InterPro"/>
</dbReference>
<keyword evidence="2" id="KW-0786">Thiamine pyrophosphate</keyword>
<evidence type="ECO:0000259" key="4">
    <source>
        <dbReference type="Pfam" id="PF02775"/>
    </source>
</evidence>
<dbReference type="GO" id="GO:0033980">
    <property type="term" value="F:phosphonopyruvate decarboxylase activity"/>
    <property type="evidence" value="ECO:0007669"/>
    <property type="project" value="InterPro"/>
</dbReference>
<sequence>MLQPEKTFEQIRAQGVRLFTGVPDSLLADFCAYVTDHAPDSDHVIAANEGNAIALAAGHYLGTAEPALVYMQNSGLGNAVNPLLSLADAEVYSIPMLMLIGWRGEPGVKDEPQHVKQGRVMTAMLDAMEVPWFELDASMDDAGDVIAKACGLMRERKIPVALLVRKGTFAKYKLKKDQMTDFPMNREGAVKCIVDLLGSEDVVISTTGKTSRELYEYRASRGEGQGNDFLTVGAMGHTASIALGMARVQPGRRVVCMDGDGSVLMHMGSLAIIGQSGLSNFVHVVINNGAHDSVGGQPTAGFDIDLVGIARACGYKQALSVSTREDVASALAELSHAQQGPVLLEVRVNKGARDDLGRPKSSPVENRDALMKQIGL</sequence>
<dbReference type="Pfam" id="PF02776">
    <property type="entry name" value="TPP_enzyme_N"/>
    <property type="match status" value="1"/>
</dbReference>
<evidence type="ECO:0000256" key="3">
    <source>
        <dbReference type="ARBA" id="ARBA00023239"/>
    </source>
</evidence>
<dbReference type="EMBL" id="LDJP01000072">
    <property type="protein sequence ID" value="KRG83323.1"/>
    <property type="molecule type" value="Genomic_DNA"/>
</dbReference>
<evidence type="ECO:0000313" key="7">
    <source>
        <dbReference type="Proteomes" id="UP000050940"/>
    </source>
</evidence>
<reference evidence="6 7" key="1">
    <citation type="submission" date="2015-05" db="EMBL/GenBank/DDBJ databases">
        <title>Genome sequencing and analysis of members of genus Stenotrophomonas.</title>
        <authorList>
            <person name="Patil P.P."/>
            <person name="Midha S."/>
            <person name="Patil P.B."/>
        </authorList>
    </citation>
    <scope>NUCLEOTIDE SEQUENCE [LARGE SCALE GENOMIC DNA]</scope>
    <source>
        <strain evidence="6 7">JCM 16244</strain>
    </source>
</reference>
<dbReference type="CDD" id="cd07035">
    <property type="entry name" value="TPP_PYR_POX_like"/>
    <property type="match status" value="1"/>
</dbReference>
<gene>
    <name evidence="6" type="ORF">ABB34_12145</name>
</gene>
<evidence type="ECO:0000313" key="6">
    <source>
        <dbReference type="EMBL" id="KRG83323.1"/>
    </source>
</evidence>
<proteinExistence type="predicted"/>
<feature type="domain" description="Thiamine pyrophosphate enzyme TPP-binding" evidence="4">
    <location>
        <begin position="211"/>
        <end position="346"/>
    </location>
</feature>
<dbReference type="NCBIfam" id="TIGR03297">
    <property type="entry name" value="Ppyr-DeCO2ase"/>
    <property type="match status" value="1"/>
</dbReference>
<evidence type="ECO:0000256" key="1">
    <source>
        <dbReference type="ARBA" id="ARBA00022793"/>
    </source>
</evidence>
<comment type="caution">
    <text evidence="6">The sequence shown here is derived from an EMBL/GenBank/DDBJ whole genome shotgun (WGS) entry which is preliminary data.</text>
</comment>
<evidence type="ECO:0000259" key="5">
    <source>
        <dbReference type="Pfam" id="PF02776"/>
    </source>
</evidence>
<dbReference type="PANTHER" id="PTHR42818:SF1">
    <property type="entry name" value="SULFOPYRUVATE DECARBOXYLASE"/>
    <property type="match status" value="1"/>
</dbReference>
<dbReference type="Pfam" id="PF02775">
    <property type="entry name" value="TPP_enzyme_C"/>
    <property type="match status" value="1"/>
</dbReference>
<dbReference type="PROSITE" id="PS00187">
    <property type="entry name" value="TPP_ENZYMES"/>
    <property type="match status" value="1"/>
</dbReference>
<dbReference type="OrthoDB" id="9785953at2"/>
<keyword evidence="6" id="KW-0670">Pyruvate</keyword>
<feature type="domain" description="Thiamine pyrophosphate enzyme N-terminal TPP-binding" evidence="5">
    <location>
        <begin position="8"/>
        <end position="117"/>
    </location>
</feature>
<keyword evidence="3" id="KW-0456">Lyase</keyword>
<dbReference type="Gene3D" id="3.40.50.970">
    <property type="match status" value="2"/>
</dbReference>
<dbReference type="FunFam" id="3.40.50.970:FF:000100">
    <property type="entry name" value="Putative phosphonopyruvate decarboxylase"/>
    <property type="match status" value="1"/>
</dbReference>
<name>A0A0R0DNN3_9GAMM</name>
<dbReference type="InterPro" id="IPR017684">
    <property type="entry name" value="Phosphono-pyrv_decarboxylase"/>
</dbReference>
<dbReference type="SUPFAM" id="SSF52518">
    <property type="entry name" value="Thiamin diphosphate-binding fold (THDP-binding)"/>
    <property type="match status" value="2"/>
</dbReference>